<dbReference type="EMBL" id="PFIK01000053">
    <property type="protein sequence ID" value="PIX29931.1"/>
    <property type="molecule type" value="Genomic_DNA"/>
</dbReference>
<reference evidence="7" key="1">
    <citation type="submission" date="2017-09" db="EMBL/GenBank/DDBJ databases">
        <title>Depth-based differentiation of microbial function through sediment-hosted aquifers and enrichment of novel symbionts in the deep terrestrial subsurface.</title>
        <authorList>
            <person name="Probst A.J."/>
            <person name="Ladd B."/>
            <person name="Jarett J.K."/>
            <person name="Geller-Mcgrath D.E."/>
            <person name="Sieber C.M.K."/>
            <person name="Emerson J.B."/>
            <person name="Anantharaman K."/>
            <person name="Thomas B.C."/>
            <person name="Malmstrom R."/>
            <person name="Stieglmeier M."/>
            <person name="Klingl A."/>
            <person name="Woyke T."/>
            <person name="Ryan C.M."/>
            <person name="Banfield J.F."/>
        </authorList>
    </citation>
    <scope>NUCLEOTIDE SEQUENCE [LARGE SCALE GENOMIC DNA]</scope>
</reference>
<dbReference type="InterPro" id="IPR029063">
    <property type="entry name" value="SAM-dependent_MTases_sf"/>
</dbReference>
<comment type="caution">
    <text evidence="6">The sequence shown here is derived from an EMBL/GenBank/DDBJ whole genome shotgun (WGS) entry which is preliminary data.</text>
</comment>
<dbReference type="InterPro" id="IPR001737">
    <property type="entry name" value="KsgA/Erm"/>
</dbReference>
<dbReference type="CDD" id="cd02440">
    <property type="entry name" value="AdoMet_MTases"/>
    <property type="match status" value="1"/>
</dbReference>
<evidence type="ECO:0000313" key="6">
    <source>
        <dbReference type="EMBL" id="PIX29931.1"/>
    </source>
</evidence>
<evidence type="ECO:0000256" key="2">
    <source>
        <dbReference type="ARBA" id="ARBA00022679"/>
    </source>
</evidence>
<feature type="binding site" evidence="5">
    <location>
        <position position="24"/>
    </location>
    <ligand>
        <name>S-adenosyl-L-methionine</name>
        <dbReference type="ChEBI" id="CHEBI:59789"/>
    </ligand>
</feature>
<dbReference type="GO" id="GO:0003723">
    <property type="term" value="F:RNA binding"/>
    <property type="evidence" value="ECO:0007669"/>
    <property type="project" value="UniProtKB-UniRule"/>
</dbReference>
<comment type="caution">
    <text evidence="5">Lacks conserved residue(s) required for the propagation of feature annotation.</text>
</comment>
<dbReference type="PROSITE" id="PS51689">
    <property type="entry name" value="SAM_RNA_A_N6_MT"/>
    <property type="match status" value="1"/>
</dbReference>
<dbReference type="AlphaFoldDB" id="A0A2M7K117"/>
<dbReference type="PROSITE" id="PS01131">
    <property type="entry name" value="RRNA_A_DIMETH"/>
    <property type="match status" value="1"/>
</dbReference>
<feature type="binding site" evidence="5">
    <location>
        <position position="51"/>
    </location>
    <ligand>
        <name>S-adenosyl-L-methionine</name>
        <dbReference type="ChEBI" id="CHEBI:59789"/>
    </ligand>
</feature>
<dbReference type="PANTHER" id="PTHR11727">
    <property type="entry name" value="DIMETHYLADENOSINE TRANSFERASE"/>
    <property type="match status" value="1"/>
</dbReference>
<name>A0A2M7K117_9BACT</name>
<dbReference type="Pfam" id="PF00398">
    <property type="entry name" value="RrnaAD"/>
    <property type="match status" value="1"/>
</dbReference>
<sequence length="95" mass="10750">MNKSQLIQFLRENEIWAKRTMGQNFLVKQKILPKIVAAAELTPTDTVVEIGPGLGILTEELAKKAGKVIAIEKDKRLAEALESRITNHELWREKV</sequence>
<dbReference type="Gene3D" id="3.40.50.150">
    <property type="entry name" value="Vaccinia Virus protein VP39"/>
    <property type="match status" value="1"/>
</dbReference>
<evidence type="ECO:0000256" key="5">
    <source>
        <dbReference type="PROSITE-ProRule" id="PRU01026"/>
    </source>
</evidence>
<keyword evidence="4 5" id="KW-0694">RNA-binding</keyword>
<accession>A0A2M7K117</accession>
<dbReference type="Proteomes" id="UP000229924">
    <property type="component" value="Unassembled WGS sequence"/>
</dbReference>
<keyword evidence="2 5" id="KW-0808">Transferase</keyword>
<dbReference type="GO" id="GO:0000179">
    <property type="term" value="F:rRNA (adenine-N6,N6-)-dimethyltransferase activity"/>
    <property type="evidence" value="ECO:0007669"/>
    <property type="project" value="UniProtKB-UniRule"/>
</dbReference>
<evidence type="ECO:0000313" key="7">
    <source>
        <dbReference type="Proteomes" id="UP000229924"/>
    </source>
</evidence>
<dbReference type="InterPro" id="IPR020596">
    <property type="entry name" value="rRNA_Ade_Mease_Trfase_CS"/>
</dbReference>
<proteinExistence type="inferred from homology"/>
<keyword evidence="1 5" id="KW-0489">Methyltransferase</keyword>
<feature type="binding site" evidence="5">
    <location>
        <position position="26"/>
    </location>
    <ligand>
        <name>S-adenosyl-L-methionine</name>
        <dbReference type="ChEBI" id="CHEBI:59789"/>
    </ligand>
</feature>
<gene>
    <name evidence="6" type="ORF">COZ63_02430</name>
</gene>
<feature type="non-terminal residue" evidence="6">
    <location>
        <position position="95"/>
    </location>
</feature>
<evidence type="ECO:0000256" key="4">
    <source>
        <dbReference type="ARBA" id="ARBA00022884"/>
    </source>
</evidence>
<evidence type="ECO:0000256" key="3">
    <source>
        <dbReference type="ARBA" id="ARBA00022691"/>
    </source>
</evidence>
<feature type="binding site" evidence="5">
    <location>
        <position position="72"/>
    </location>
    <ligand>
        <name>S-adenosyl-L-methionine</name>
        <dbReference type="ChEBI" id="CHEBI:59789"/>
    </ligand>
</feature>
<organism evidence="6 7">
    <name type="scientific">Candidatus Berkelbacteria bacterium CG_4_8_14_3_um_filter_42_13</name>
    <dbReference type="NCBI Taxonomy" id="1974505"/>
    <lineage>
        <taxon>Bacteria</taxon>
        <taxon>Candidatus Berkelbacteria</taxon>
    </lineage>
</organism>
<comment type="similarity">
    <text evidence="5">Belongs to the class I-like SAM-binding methyltransferase superfamily. rRNA adenine N(6)-methyltransferase family.</text>
</comment>
<keyword evidence="3 5" id="KW-0949">S-adenosyl-L-methionine</keyword>
<protein>
    <recommendedName>
        <fullName evidence="8">16S rRNA (Adenine(1518)-N(6)/adenine(1519)-N(6))-dimethyltransferase</fullName>
    </recommendedName>
</protein>
<evidence type="ECO:0000256" key="1">
    <source>
        <dbReference type="ARBA" id="ARBA00022603"/>
    </source>
</evidence>
<dbReference type="PANTHER" id="PTHR11727:SF7">
    <property type="entry name" value="DIMETHYLADENOSINE TRANSFERASE-RELATED"/>
    <property type="match status" value="1"/>
</dbReference>
<dbReference type="SUPFAM" id="SSF53335">
    <property type="entry name" value="S-adenosyl-L-methionine-dependent methyltransferases"/>
    <property type="match status" value="1"/>
</dbReference>
<evidence type="ECO:0008006" key="8">
    <source>
        <dbReference type="Google" id="ProtNLM"/>
    </source>
</evidence>